<evidence type="ECO:0000256" key="6">
    <source>
        <dbReference type="ARBA" id="ARBA00023014"/>
    </source>
</evidence>
<keyword evidence="5" id="KW-0408">Iron</keyword>
<accession>A0A1I2K1Y6</accession>
<sequence length="240" mass="27497">MNRKFSNEEKLSLKKKGIINQKQEDFYVFRFLSDVGYFKASEMRDLAKIAETYGNGEISLTSRLTIEIPFIKEEDIEEVIKFAKERNLRIGGAGNTVRAIISCKGTVCKHGLIDTRALAKSIENDFLGMKVPGKFKIGVFGCINSYGKAQSNDFSVMPSYNTEKNEMEFMIFLGGRSGRKARKANPMDRKFKEEDIKKLIKIAIEYYNEKAEGKERFAEIIERLGEQKVENDIIHKLHNI</sequence>
<protein>
    <submittedName>
        <fullName evidence="9">Dissimilatory sulfite reductase (Desulfoviridin), alpha and beta subunits</fullName>
    </submittedName>
</protein>
<evidence type="ECO:0000256" key="2">
    <source>
        <dbReference type="ARBA" id="ARBA00022617"/>
    </source>
</evidence>
<dbReference type="InterPro" id="IPR005117">
    <property type="entry name" value="NiRdtase/SiRdtase_haem-b_fer"/>
</dbReference>
<feature type="domain" description="Nitrite/sulphite reductase 4Fe-4S" evidence="7">
    <location>
        <begin position="94"/>
        <end position="233"/>
    </location>
</feature>
<dbReference type="GO" id="GO:0046872">
    <property type="term" value="F:metal ion binding"/>
    <property type="evidence" value="ECO:0007669"/>
    <property type="project" value="UniProtKB-KW"/>
</dbReference>
<dbReference type="eggNOG" id="COG2221">
    <property type="taxonomic scope" value="Bacteria"/>
</dbReference>
<evidence type="ECO:0000256" key="5">
    <source>
        <dbReference type="ARBA" id="ARBA00023004"/>
    </source>
</evidence>
<dbReference type="SUPFAM" id="SSF56014">
    <property type="entry name" value="Nitrite and sulphite reductase 4Fe-4S domain-like"/>
    <property type="match status" value="1"/>
</dbReference>
<dbReference type="OrthoDB" id="9800558at2"/>
<keyword evidence="3" id="KW-0479">Metal-binding</keyword>
<proteinExistence type="predicted"/>
<dbReference type="InterPro" id="IPR036136">
    <property type="entry name" value="Nit/Sulf_reduc_fer-like_dom_sf"/>
</dbReference>
<keyword evidence="10" id="KW-1185">Reference proteome</keyword>
<dbReference type="GO" id="GO:0020037">
    <property type="term" value="F:heme binding"/>
    <property type="evidence" value="ECO:0007669"/>
    <property type="project" value="InterPro"/>
</dbReference>
<evidence type="ECO:0000259" key="8">
    <source>
        <dbReference type="Pfam" id="PF03460"/>
    </source>
</evidence>
<evidence type="ECO:0000259" key="7">
    <source>
        <dbReference type="Pfam" id="PF01077"/>
    </source>
</evidence>
<dbReference type="Gene3D" id="3.90.480.10">
    <property type="entry name" value="Sulfite Reductase Hemoprotein,Domain 2"/>
    <property type="match status" value="1"/>
</dbReference>
<dbReference type="PANTHER" id="PTHR32439">
    <property type="entry name" value="FERREDOXIN--NITRITE REDUCTASE, CHLOROPLASTIC"/>
    <property type="match status" value="1"/>
</dbReference>
<feature type="domain" description="Nitrite/Sulfite reductase ferredoxin-like" evidence="8">
    <location>
        <begin position="20"/>
        <end position="82"/>
    </location>
</feature>
<dbReference type="RefSeq" id="WP_035771318.1">
    <property type="nucleotide sequence ID" value="NZ_FOOE01000003.1"/>
</dbReference>
<dbReference type="GO" id="GO:0051539">
    <property type="term" value="F:4 iron, 4 sulfur cluster binding"/>
    <property type="evidence" value="ECO:0007669"/>
    <property type="project" value="UniProtKB-KW"/>
</dbReference>
<keyword evidence="2" id="KW-0349">Heme</keyword>
<evidence type="ECO:0000313" key="9">
    <source>
        <dbReference type="EMBL" id="SFF59091.1"/>
    </source>
</evidence>
<dbReference type="GO" id="GO:0016491">
    <property type="term" value="F:oxidoreductase activity"/>
    <property type="evidence" value="ECO:0007669"/>
    <property type="project" value="UniProtKB-KW"/>
</dbReference>
<evidence type="ECO:0000256" key="4">
    <source>
        <dbReference type="ARBA" id="ARBA00023002"/>
    </source>
</evidence>
<evidence type="ECO:0000256" key="3">
    <source>
        <dbReference type="ARBA" id="ARBA00022723"/>
    </source>
</evidence>
<keyword evidence="6" id="KW-0411">Iron-sulfur</keyword>
<keyword evidence="1" id="KW-0004">4Fe-4S</keyword>
<dbReference type="Pfam" id="PF03460">
    <property type="entry name" value="NIR_SIR_ferr"/>
    <property type="match status" value="1"/>
</dbReference>
<dbReference type="SUPFAM" id="SSF55124">
    <property type="entry name" value="Nitrite/Sulfite reductase N-terminal domain-like"/>
    <property type="match status" value="1"/>
</dbReference>
<evidence type="ECO:0000313" key="10">
    <source>
        <dbReference type="Proteomes" id="UP000182135"/>
    </source>
</evidence>
<dbReference type="PANTHER" id="PTHR32439:SF9">
    <property type="entry name" value="BLR3264 PROTEIN"/>
    <property type="match status" value="1"/>
</dbReference>
<dbReference type="AlphaFoldDB" id="A0A1I2K1Y6"/>
<dbReference type="Gene3D" id="3.30.413.10">
    <property type="entry name" value="Sulfite Reductase Hemoprotein, domain 1"/>
    <property type="match status" value="1"/>
</dbReference>
<dbReference type="InterPro" id="IPR045854">
    <property type="entry name" value="NO2/SO3_Rdtase_4Fe4S_sf"/>
</dbReference>
<dbReference type="InterPro" id="IPR006067">
    <property type="entry name" value="NO2/SO3_Rdtase_4Fe4S_dom"/>
</dbReference>
<dbReference type="Proteomes" id="UP000182135">
    <property type="component" value="Unassembled WGS sequence"/>
</dbReference>
<evidence type="ECO:0000256" key="1">
    <source>
        <dbReference type="ARBA" id="ARBA00022485"/>
    </source>
</evidence>
<name>A0A1I2K1Y6_9CLOT</name>
<gene>
    <name evidence="9" type="ORF">SAMN04487885_103203</name>
</gene>
<keyword evidence="4" id="KW-0560">Oxidoreductase</keyword>
<dbReference type="InterPro" id="IPR051329">
    <property type="entry name" value="NIR_SIR_4Fe-4S"/>
</dbReference>
<organism evidence="9 10">
    <name type="scientific">Clostridium cadaveris</name>
    <dbReference type="NCBI Taxonomy" id="1529"/>
    <lineage>
        <taxon>Bacteria</taxon>
        <taxon>Bacillati</taxon>
        <taxon>Bacillota</taxon>
        <taxon>Clostridia</taxon>
        <taxon>Eubacteriales</taxon>
        <taxon>Clostridiaceae</taxon>
        <taxon>Clostridium</taxon>
    </lineage>
</organism>
<dbReference type="Pfam" id="PF01077">
    <property type="entry name" value="NIR_SIR"/>
    <property type="match status" value="1"/>
</dbReference>
<dbReference type="STRING" id="1529.SAMN04487885_103203"/>
<dbReference type="EMBL" id="FOOE01000003">
    <property type="protein sequence ID" value="SFF59091.1"/>
    <property type="molecule type" value="Genomic_DNA"/>
</dbReference>
<reference evidence="9 10" key="1">
    <citation type="submission" date="2016-10" db="EMBL/GenBank/DDBJ databases">
        <authorList>
            <person name="de Groot N.N."/>
        </authorList>
    </citation>
    <scope>NUCLEOTIDE SEQUENCE [LARGE SCALE GENOMIC DNA]</scope>
    <source>
        <strain evidence="9 10">NLAE-zl-G419</strain>
    </source>
</reference>